<feature type="compositionally biased region" description="Polar residues" evidence="14">
    <location>
        <begin position="290"/>
        <end position="305"/>
    </location>
</feature>
<feature type="region of interest" description="Disordered" evidence="14">
    <location>
        <begin position="1114"/>
        <end position="1149"/>
    </location>
</feature>
<dbReference type="SMART" id="SM00249">
    <property type="entry name" value="PHD"/>
    <property type="match status" value="2"/>
</dbReference>
<evidence type="ECO:0000256" key="9">
    <source>
        <dbReference type="ARBA" id="ARBA00022990"/>
    </source>
</evidence>
<feature type="region of interest" description="Disordered" evidence="14">
    <location>
        <begin position="405"/>
        <end position="465"/>
    </location>
</feature>
<keyword evidence="5" id="KW-0479">Metal-binding</keyword>
<dbReference type="InterPro" id="IPR019787">
    <property type="entry name" value="Znf_PHD-finger"/>
</dbReference>
<dbReference type="Gene3D" id="3.30.40.10">
    <property type="entry name" value="Zinc/RING finger domain, C3HC4 (zinc finger)"/>
    <property type="match status" value="1"/>
</dbReference>
<name>A0A8H5MFU1_9AGAR</name>
<evidence type="ECO:0000259" key="15">
    <source>
        <dbReference type="PROSITE" id="PS50016"/>
    </source>
</evidence>
<feature type="region of interest" description="Disordered" evidence="14">
    <location>
        <begin position="1"/>
        <end position="23"/>
    </location>
</feature>
<dbReference type="InterPro" id="IPR040706">
    <property type="entry name" value="Zf-MYST"/>
</dbReference>
<dbReference type="OrthoDB" id="787137at2759"/>
<keyword evidence="18" id="KW-1185">Reference proteome</keyword>
<dbReference type="FunFam" id="3.40.630.30:FF:000001">
    <property type="entry name" value="Histone acetyltransferase"/>
    <property type="match status" value="1"/>
</dbReference>
<evidence type="ECO:0000256" key="6">
    <source>
        <dbReference type="ARBA" id="ARBA00022771"/>
    </source>
</evidence>
<feature type="compositionally biased region" description="Acidic residues" evidence="14">
    <location>
        <begin position="1037"/>
        <end position="1048"/>
    </location>
</feature>
<gene>
    <name evidence="17" type="ORF">D9757_001493</name>
</gene>
<evidence type="ECO:0000256" key="12">
    <source>
        <dbReference type="PROSITE-ProRule" id="PRU00146"/>
    </source>
</evidence>
<dbReference type="InterPro" id="IPR050603">
    <property type="entry name" value="MYST_HAT"/>
</dbReference>
<keyword evidence="4" id="KW-0808">Transferase</keyword>
<comment type="catalytic activity">
    <reaction evidence="13">
        <text>L-lysyl-[protein] + acetyl-CoA = N(6)-acetyl-L-lysyl-[protein] + CoA + H(+)</text>
        <dbReference type="Rhea" id="RHEA:45948"/>
        <dbReference type="Rhea" id="RHEA-COMP:9752"/>
        <dbReference type="Rhea" id="RHEA-COMP:10731"/>
        <dbReference type="ChEBI" id="CHEBI:15378"/>
        <dbReference type="ChEBI" id="CHEBI:29969"/>
        <dbReference type="ChEBI" id="CHEBI:57287"/>
        <dbReference type="ChEBI" id="CHEBI:57288"/>
        <dbReference type="ChEBI" id="CHEBI:61930"/>
        <dbReference type="EC" id="2.3.1.48"/>
    </reaction>
</comment>
<feature type="compositionally biased region" description="Acidic residues" evidence="14">
    <location>
        <begin position="993"/>
        <end position="1002"/>
    </location>
</feature>
<dbReference type="Gene3D" id="3.30.60.60">
    <property type="entry name" value="N-acetyl transferase-like"/>
    <property type="match status" value="1"/>
</dbReference>
<evidence type="ECO:0000256" key="10">
    <source>
        <dbReference type="ARBA" id="ARBA00023242"/>
    </source>
</evidence>
<evidence type="ECO:0000256" key="13">
    <source>
        <dbReference type="RuleBase" id="RU361211"/>
    </source>
</evidence>
<comment type="caution">
    <text evidence="17">The sequence shown here is derived from an EMBL/GenBank/DDBJ whole genome shotgun (WGS) entry which is preliminary data.</text>
</comment>
<feature type="region of interest" description="Disordered" evidence="14">
    <location>
        <begin position="990"/>
        <end position="1051"/>
    </location>
</feature>
<evidence type="ECO:0000259" key="16">
    <source>
        <dbReference type="PROSITE" id="PS51726"/>
    </source>
</evidence>
<evidence type="ECO:0000256" key="14">
    <source>
        <dbReference type="SAM" id="MobiDB-lite"/>
    </source>
</evidence>
<evidence type="ECO:0000256" key="3">
    <source>
        <dbReference type="ARBA" id="ARBA00013184"/>
    </source>
</evidence>
<dbReference type="PANTHER" id="PTHR10615:SF161">
    <property type="entry name" value="HISTONE ACETYLTRANSFERASE KAT7"/>
    <property type="match status" value="1"/>
</dbReference>
<dbReference type="PANTHER" id="PTHR10615">
    <property type="entry name" value="HISTONE ACETYLTRANSFERASE"/>
    <property type="match status" value="1"/>
</dbReference>
<dbReference type="GO" id="GO:0003682">
    <property type="term" value="F:chromatin binding"/>
    <property type="evidence" value="ECO:0007669"/>
    <property type="project" value="TreeGrafter"/>
</dbReference>
<feature type="region of interest" description="Disordered" evidence="14">
    <location>
        <begin position="1264"/>
        <end position="1299"/>
    </location>
</feature>
<dbReference type="Pfam" id="PF00628">
    <property type="entry name" value="PHD"/>
    <property type="match status" value="1"/>
</dbReference>
<feature type="region of interest" description="Disordered" evidence="14">
    <location>
        <begin position="261"/>
        <end position="305"/>
    </location>
</feature>
<dbReference type="SUPFAM" id="SSF57903">
    <property type="entry name" value="FYVE/PHD zinc finger"/>
    <property type="match status" value="1"/>
</dbReference>
<dbReference type="EMBL" id="JAACJN010000006">
    <property type="protein sequence ID" value="KAF5392151.1"/>
    <property type="molecule type" value="Genomic_DNA"/>
</dbReference>
<keyword evidence="7" id="KW-0862">Zinc</keyword>
<dbReference type="GO" id="GO:0031507">
    <property type="term" value="P:heterochromatin formation"/>
    <property type="evidence" value="ECO:0007669"/>
    <property type="project" value="UniProtKB-ARBA"/>
</dbReference>
<feature type="region of interest" description="Disordered" evidence="14">
    <location>
        <begin position="338"/>
        <end position="393"/>
    </location>
</feature>
<feature type="compositionally biased region" description="Basic and acidic residues" evidence="14">
    <location>
        <begin position="360"/>
        <end position="385"/>
    </location>
</feature>
<evidence type="ECO:0000256" key="2">
    <source>
        <dbReference type="ARBA" id="ARBA00010107"/>
    </source>
</evidence>
<keyword evidence="10 13" id="KW-0539">Nucleus</keyword>
<dbReference type="InterPro" id="IPR011011">
    <property type="entry name" value="Znf_FYVE_PHD"/>
</dbReference>
<dbReference type="GO" id="GO:0006357">
    <property type="term" value="P:regulation of transcription by RNA polymerase II"/>
    <property type="evidence" value="ECO:0007669"/>
    <property type="project" value="TreeGrafter"/>
</dbReference>
<dbReference type="Gene3D" id="1.10.10.10">
    <property type="entry name" value="Winged helix-like DNA-binding domain superfamily/Winged helix DNA-binding domain"/>
    <property type="match status" value="1"/>
</dbReference>
<dbReference type="InterPro" id="IPR016181">
    <property type="entry name" value="Acyl_CoA_acyltransferase"/>
</dbReference>
<feature type="region of interest" description="Disordered" evidence="14">
    <location>
        <begin position="908"/>
        <end position="950"/>
    </location>
</feature>
<evidence type="ECO:0000313" key="18">
    <source>
        <dbReference type="Proteomes" id="UP000518752"/>
    </source>
</evidence>
<evidence type="ECO:0000256" key="1">
    <source>
        <dbReference type="ARBA" id="ARBA00004123"/>
    </source>
</evidence>
<feature type="compositionally biased region" description="Basic residues" evidence="14">
    <location>
        <begin position="719"/>
        <end position="733"/>
    </location>
</feature>
<evidence type="ECO:0000313" key="17">
    <source>
        <dbReference type="EMBL" id="KAF5392151.1"/>
    </source>
</evidence>
<dbReference type="GO" id="GO:0004402">
    <property type="term" value="F:histone acetyltransferase activity"/>
    <property type="evidence" value="ECO:0007669"/>
    <property type="project" value="InterPro"/>
</dbReference>
<dbReference type="InterPro" id="IPR036388">
    <property type="entry name" value="WH-like_DNA-bd_sf"/>
</dbReference>
<dbReference type="Pfam" id="PF01853">
    <property type="entry name" value="MOZ_SAS"/>
    <property type="match status" value="1"/>
</dbReference>
<feature type="compositionally biased region" description="Acidic residues" evidence="14">
    <location>
        <begin position="1272"/>
        <end position="1299"/>
    </location>
</feature>
<feature type="compositionally biased region" description="Basic residues" evidence="14">
    <location>
        <begin position="347"/>
        <end position="359"/>
    </location>
</feature>
<dbReference type="InterPro" id="IPR002717">
    <property type="entry name" value="HAT_MYST-type"/>
</dbReference>
<feature type="compositionally biased region" description="Polar residues" evidence="14">
    <location>
        <begin position="14"/>
        <end position="23"/>
    </location>
</feature>
<dbReference type="SUPFAM" id="SSF55729">
    <property type="entry name" value="Acyl-CoA N-acyltransferases (Nat)"/>
    <property type="match status" value="1"/>
</dbReference>
<keyword evidence="9" id="KW-0007">Acetylation</keyword>
<protein>
    <recommendedName>
        <fullName evidence="3 13">Histone acetyltransferase</fullName>
        <ecNumber evidence="3 13">2.3.1.48</ecNumber>
    </recommendedName>
</protein>
<feature type="region of interest" description="Disordered" evidence="14">
    <location>
        <begin position="700"/>
        <end position="773"/>
    </location>
</feature>
<dbReference type="Gene3D" id="3.40.630.30">
    <property type="match status" value="1"/>
</dbReference>
<evidence type="ECO:0000256" key="4">
    <source>
        <dbReference type="ARBA" id="ARBA00022679"/>
    </source>
</evidence>
<comment type="similarity">
    <text evidence="2 13">Belongs to the MYST (SAS/MOZ) family.</text>
</comment>
<feature type="compositionally biased region" description="Polar residues" evidence="14">
    <location>
        <begin position="734"/>
        <end position="757"/>
    </location>
</feature>
<evidence type="ECO:0000256" key="8">
    <source>
        <dbReference type="ARBA" id="ARBA00022853"/>
    </source>
</evidence>
<comment type="subcellular location">
    <subcellularLocation>
        <location evidence="1 13">Nucleus</location>
    </subcellularLocation>
</comment>
<organism evidence="17 18">
    <name type="scientific">Collybiopsis confluens</name>
    <dbReference type="NCBI Taxonomy" id="2823264"/>
    <lineage>
        <taxon>Eukaryota</taxon>
        <taxon>Fungi</taxon>
        <taxon>Dikarya</taxon>
        <taxon>Basidiomycota</taxon>
        <taxon>Agaricomycotina</taxon>
        <taxon>Agaricomycetes</taxon>
        <taxon>Agaricomycetidae</taxon>
        <taxon>Agaricales</taxon>
        <taxon>Marasmiineae</taxon>
        <taxon>Omphalotaceae</taxon>
        <taxon>Collybiopsis</taxon>
    </lineage>
</organism>
<accession>A0A8H5MFU1</accession>
<dbReference type="PROSITE" id="PS51726">
    <property type="entry name" value="MYST_HAT"/>
    <property type="match status" value="1"/>
</dbReference>
<feature type="compositionally biased region" description="Low complexity" evidence="14">
    <location>
        <begin position="441"/>
        <end position="458"/>
    </location>
</feature>
<reference evidence="17 18" key="1">
    <citation type="journal article" date="2020" name="ISME J.">
        <title>Uncovering the hidden diversity of litter-decomposition mechanisms in mushroom-forming fungi.</title>
        <authorList>
            <person name="Floudas D."/>
            <person name="Bentzer J."/>
            <person name="Ahren D."/>
            <person name="Johansson T."/>
            <person name="Persson P."/>
            <person name="Tunlid A."/>
        </authorList>
    </citation>
    <scope>NUCLEOTIDE SEQUENCE [LARGE SCALE GENOMIC DNA]</scope>
    <source>
        <strain evidence="17 18">CBS 406.79</strain>
    </source>
</reference>
<feature type="compositionally biased region" description="Basic residues" evidence="14">
    <location>
        <begin position="1010"/>
        <end position="1025"/>
    </location>
</feature>
<dbReference type="InterPro" id="IPR013083">
    <property type="entry name" value="Znf_RING/FYVE/PHD"/>
</dbReference>
<evidence type="ECO:0000256" key="7">
    <source>
        <dbReference type="ARBA" id="ARBA00022833"/>
    </source>
</evidence>
<feature type="domain" description="PHD-type" evidence="15">
    <location>
        <begin position="170"/>
        <end position="220"/>
    </location>
</feature>
<dbReference type="GO" id="GO:1990467">
    <property type="term" value="C:NuA3a histone acetyltransferase complex"/>
    <property type="evidence" value="ECO:0007669"/>
    <property type="project" value="TreeGrafter"/>
</dbReference>
<dbReference type="GO" id="GO:0008270">
    <property type="term" value="F:zinc ion binding"/>
    <property type="evidence" value="ECO:0007669"/>
    <property type="project" value="UniProtKB-KW"/>
</dbReference>
<dbReference type="InterPro" id="IPR001965">
    <property type="entry name" value="Znf_PHD"/>
</dbReference>
<sequence length="1299" mass="143113">MRAAAPSTAPDSKPPTSIQNGTPVITFGEMQIDPGLIGPEDEEPLHVEPNGKIQEIYHPQQDLQFFPIDSDQYSQDYPQGPQGDPFAPLPAVFFPPPSLDHPFPATQKAMKRKRKQKKCEICGGNETKNNEGQPEGMFSCIDCEISSGHLSCLRMKYINLDPLRWKCATCKSCEICGGKDNDSDLLLCDGCDRGWHRSCFDPPMDDTPEGDWFCSGCIMLEQQTPDSQLFDTINGHYMPPPPSTLNLCVFLSITTKIIQDDSGTAKKRETSQTKTSPPPAADKNFEATVEANSTTPLKRTRTKPQLQTIKKADLSDDELATPTARQPKRMRIRMQSPVQLPPPIPKVRIRLTQKGKGKGKGKEREEEESKGLFDEVLGEPERDTSKTIILPSDKQRFDKSRAIAEGKLVPLHPPRLSENAEDEPVAGPSRPLRSSNINHLPFSASSNSPAPSTPGGPTQHDTGPASLRIRSIRFGAFEIKTWYDAPFPEEYANIPDGRLWICEFCLKYMKSKFGAVRHQMKCKAKHPPGDEIYRDGTVSIFEVDGRKNKIYCQNLCLLSKMYLDHKSLFYDVEPFLFYVMTEVDDTGARFVGYFSKEKRSPKDYNVSCIMTLPVRQRQGWGNLLIDFSYLLSKKEQRTGSPEKPLSALGALGYKNYWTLSIMRYLETAPENPRLEDISVATSMTVEDIYNTLVQQNMITARPATPPSVRPSPGQSIKYIKGRQRGGVARRHLQRSLTNTSQSEDNTNSSGNNNQLGDSHQHHQHQVPNEPFVPPKEYDIVWDPEVVRTYMTNWEQKGYLRLRGEKLKWSPFLLVKAGAGGEVGVVKKTEAKGAVGTGGGGGETKLSALETNGLLLEGALRPETETPTPLSLFDDDDVVNAAEMELPNLSTVLIGQSTKTDNATLANGRVSDSVRNASLEEPDSPSPNGRKRRTKDRNASVTSRSDSLEVIVNGSNTAEEPAMASSPHLISVGSLESSTDSSEVVHLFGAEIKNDEEEEEEEPDKPVVLATKRKGRPSKKGKKQGKGIKEGNQRLEEDGVGGDVEDDAYGDGSELTVAPAKIPITRLRTRSSQKSSTSSSPFLLVDSPISTTLPWPRQLRTRTISADDIGLLPGTPVRGELKKTGSVNGRRLASQRKRRRVESSPEMELDLVSESVPVSVSAMPVGDTSDTEEATAATSLLSLLHSEPVVFQSNGDNHAYEQEAHRTEGDLERGLVKVEGEDTGYSEMNVVGRHIIPSDVTVFGNDMQAVGVTLEKQMDVDVDMANASLTVQQEDEDGDPDADGSADSDDGEYDIDDALE</sequence>
<dbReference type="GO" id="GO:0003712">
    <property type="term" value="F:transcription coregulator activity"/>
    <property type="evidence" value="ECO:0007669"/>
    <property type="project" value="TreeGrafter"/>
</dbReference>
<proteinExistence type="inferred from homology"/>
<feature type="compositionally biased region" description="Basic and acidic residues" evidence="14">
    <location>
        <begin position="1026"/>
        <end position="1036"/>
    </location>
</feature>
<dbReference type="GO" id="GO:0005634">
    <property type="term" value="C:nucleus"/>
    <property type="evidence" value="ECO:0007669"/>
    <property type="project" value="UniProtKB-SubCell"/>
</dbReference>
<dbReference type="FunFam" id="3.30.60.60:FF:000001">
    <property type="entry name" value="Histone acetyltransferase"/>
    <property type="match status" value="1"/>
</dbReference>
<keyword evidence="6 12" id="KW-0863">Zinc-finger</keyword>
<evidence type="ECO:0000256" key="11">
    <source>
        <dbReference type="PIRSR" id="PIRSR602717-51"/>
    </source>
</evidence>
<evidence type="ECO:0000256" key="5">
    <source>
        <dbReference type="ARBA" id="ARBA00022723"/>
    </source>
</evidence>
<dbReference type="EC" id="2.3.1.48" evidence="3 13"/>
<dbReference type="Pfam" id="PF17772">
    <property type="entry name" value="zf-MYST"/>
    <property type="match status" value="1"/>
</dbReference>
<dbReference type="CDD" id="cd15545">
    <property type="entry name" value="PHD_BAZ2A_like"/>
    <property type="match status" value="1"/>
</dbReference>
<feature type="domain" description="MYST-type HAT" evidence="16">
    <location>
        <begin position="464"/>
        <end position="810"/>
    </location>
</feature>
<feature type="active site" description="Proton donor/acceptor" evidence="11">
    <location>
        <position position="642"/>
    </location>
</feature>
<keyword evidence="8" id="KW-0156">Chromatin regulator</keyword>
<dbReference type="Proteomes" id="UP000518752">
    <property type="component" value="Unassembled WGS sequence"/>
</dbReference>
<dbReference type="PROSITE" id="PS50016">
    <property type="entry name" value="ZF_PHD_2"/>
    <property type="match status" value="1"/>
</dbReference>